<name>A0AAD1W7T4_PELCU</name>
<sequence length="99" mass="11037">MGRRSKKYKPDHPQMTADIGNLLGRPQSLQGPFMVSLLNGISRTSSEESLPVEAEHEVTPEAELLTQLQSQSHYRSRAAIIYHTAFTKAKPGTHYGFRG</sequence>
<dbReference type="AlphaFoldDB" id="A0AAD1W7T4"/>
<dbReference type="Proteomes" id="UP001295444">
    <property type="component" value="Chromosome 05"/>
</dbReference>
<gene>
    <name evidence="1" type="ORF">PECUL_23A042209</name>
</gene>
<accession>A0AAD1W7T4</accession>
<proteinExistence type="predicted"/>
<evidence type="ECO:0000313" key="2">
    <source>
        <dbReference type="Proteomes" id="UP001295444"/>
    </source>
</evidence>
<keyword evidence="2" id="KW-1185">Reference proteome</keyword>
<organism evidence="1 2">
    <name type="scientific">Pelobates cultripes</name>
    <name type="common">Western spadefoot toad</name>
    <dbReference type="NCBI Taxonomy" id="61616"/>
    <lineage>
        <taxon>Eukaryota</taxon>
        <taxon>Metazoa</taxon>
        <taxon>Chordata</taxon>
        <taxon>Craniata</taxon>
        <taxon>Vertebrata</taxon>
        <taxon>Euteleostomi</taxon>
        <taxon>Amphibia</taxon>
        <taxon>Batrachia</taxon>
        <taxon>Anura</taxon>
        <taxon>Pelobatoidea</taxon>
        <taxon>Pelobatidae</taxon>
        <taxon>Pelobates</taxon>
    </lineage>
</organism>
<protein>
    <submittedName>
        <fullName evidence="1">Uncharacterized protein</fullName>
    </submittedName>
</protein>
<reference evidence="1" key="1">
    <citation type="submission" date="2022-03" db="EMBL/GenBank/DDBJ databases">
        <authorList>
            <person name="Alioto T."/>
            <person name="Alioto T."/>
            <person name="Gomez Garrido J."/>
        </authorList>
    </citation>
    <scope>NUCLEOTIDE SEQUENCE</scope>
</reference>
<dbReference type="EMBL" id="OW240916">
    <property type="protein sequence ID" value="CAH2297300.1"/>
    <property type="molecule type" value="Genomic_DNA"/>
</dbReference>
<evidence type="ECO:0000313" key="1">
    <source>
        <dbReference type="EMBL" id="CAH2297300.1"/>
    </source>
</evidence>